<gene>
    <name evidence="5" type="ORF">D3Y57_03750</name>
</gene>
<dbReference type="Gene3D" id="3.30.559.10">
    <property type="entry name" value="Chloramphenicol acetyltransferase-like domain"/>
    <property type="match status" value="1"/>
</dbReference>
<evidence type="ECO:0000256" key="3">
    <source>
        <dbReference type="ARBA" id="ARBA00023315"/>
    </source>
</evidence>
<proteinExistence type="predicted"/>
<feature type="domain" description="2-oxoacid dehydrogenase acyltransferase catalytic" evidence="4">
    <location>
        <begin position="12"/>
        <end position="230"/>
    </location>
</feature>
<dbReference type="OrthoDB" id="9805770at2"/>
<evidence type="ECO:0000256" key="2">
    <source>
        <dbReference type="ARBA" id="ARBA00022679"/>
    </source>
</evidence>
<dbReference type="GO" id="GO:0031405">
    <property type="term" value="F:lipoic acid binding"/>
    <property type="evidence" value="ECO:0007669"/>
    <property type="project" value="TreeGrafter"/>
</dbReference>
<evidence type="ECO:0000256" key="1">
    <source>
        <dbReference type="ARBA" id="ARBA00001938"/>
    </source>
</evidence>
<reference evidence="5 6" key="1">
    <citation type="submission" date="2018-09" db="EMBL/GenBank/DDBJ databases">
        <title>Sphingomonas peninsula sp. nov., isolated from fildes peninsula, Antarctic soil.</title>
        <authorList>
            <person name="Yingchao G."/>
        </authorList>
    </citation>
    <scope>NUCLEOTIDE SEQUENCE [LARGE SCALE GENOMIC DNA]</scope>
    <source>
        <strain evidence="5 6">YZ-8</strain>
        <plasmid evidence="5 6">unnamed1</plasmid>
    </source>
</reference>
<dbReference type="Proteomes" id="UP000276254">
    <property type="component" value="Plasmid unnamed1"/>
</dbReference>
<dbReference type="PANTHER" id="PTHR43178">
    <property type="entry name" value="DIHYDROLIPOAMIDE ACETYLTRANSFERASE COMPONENT OF PYRUVATE DEHYDROGENASE COMPLEX"/>
    <property type="match status" value="1"/>
</dbReference>
<dbReference type="InterPro" id="IPR023213">
    <property type="entry name" value="CAT-like_dom_sf"/>
</dbReference>
<dbReference type="RefSeq" id="WP_121151463.1">
    <property type="nucleotide sequence ID" value="NZ_CP032828.1"/>
</dbReference>
<evidence type="ECO:0000259" key="4">
    <source>
        <dbReference type="Pfam" id="PF00198"/>
    </source>
</evidence>
<dbReference type="EMBL" id="CP032828">
    <property type="protein sequence ID" value="AYJ85154.1"/>
    <property type="molecule type" value="Genomic_DNA"/>
</dbReference>
<dbReference type="InterPro" id="IPR050743">
    <property type="entry name" value="2-oxoacid_DH_E2_comp"/>
</dbReference>
<dbReference type="InterPro" id="IPR001078">
    <property type="entry name" value="2-oxoacid_DH_actylTfrase"/>
</dbReference>
<geneLocation type="plasmid" evidence="5">
    <name>unnamed1</name>
</geneLocation>
<name>A0A494TD20_SPHPE</name>
<dbReference type="GO" id="GO:0016407">
    <property type="term" value="F:acetyltransferase activity"/>
    <property type="evidence" value="ECO:0007669"/>
    <property type="project" value="TreeGrafter"/>
</dbReference>
<dbReference type="PANTHER" id="PTHR43178:SF5">
    <property type="entry name" value="LIPOAMIDE ACYLTRANSFERASE COMPONENT OF BRANCHED-CHAIN ALPHA-KETO ACID DEHYDROGENASE COMPLEX, MITOCHONDRIAL"/>
    <property type="match status" value="1"/>
</dbReference>
<keyword evidence="3" id="KW-0012">Acyltransferase</keyword>
<accession>A0A494TD20</accession>
<comment type="cofactor">
    <cofactor evidence="1">
        <name>(R)-lipoate</name>
        <dbReference type="ChEBI" id="CHEBI:83088"/>
    </cofactor>
</comment>
<sequence length="233" mass="25266">MTTTDISSEASARVMRISGVRRFIADKMMESLASSAQLTFHSEADAGRLFELRAGWKREGLASGIEDCLIMAFARTLKAQPDLNGTATRDEILLSDAVHIAIAIASKDGLKTPVIRDADAKSLEAITVERKDFATRASTRKLQVSEMKGATATISNLGTTRVQHFTPILNNGQMVLLGIGCVTPRLSLDAGRNVVERQMLGLSLTVDHRVVDGEPAGRLLTRLCQEIETFEPA</sequence>
<evidence type="ECO:0000313" key="6">
    <source>
        <dbReference type="Proteomes" id="UP000276254"/>
    </source>
</evidence>
<keyword evidence="6" id="KW-1185">Reference proteome</keyword>
<protein>
    <submittedName>
        <fullName evidence="5">2-oxo acid dehydrogenase subunit E2</fullName>
    </submittedName>
</protein>
<dbReference type="SUPFAM" id="SSF52777">
    <property type="entry name" value="CoA-dependent acyltransferases"/>
    <property type="match status" value="1"/>
</dbReference>
<dbReference type="Pfam" id="PF00198">
    <property type="entry name" value="2-oxoacid_dh"/>
    <property type="match status" value="1"/>
</dbReference>
<dbReference type="GO" id="GO:0005737">
    <property type="term" value="C:cytoplasm"/>
    <property type="evidence" value="ECO:0007669"/>
    <property type="project" value="TreeGrafter"/>
</dbReference>
<keyword evidence="5" id="KW-0614">Plasmid</keyword>
<evidence type="ECO:0000313" key="5">
    <source>
        <dbReference type="EMBL" id="AYJ85154.1"/>
    </source>
</evidence>
<keyword evidence="2" id="KW-0808">Transferase</keyword>
<dbReference type="AlphaFoldDB" id="A0A494TD20"/>
<dbReference type="KEGG" id="spha:D3Y57_03750"/>
<organism evidence="5 6">
    <name type="scientific">Sphingomonas paeninsulae</name>
    <dbReference type="NCBI Taxonomy" id="2319844"/>
    <lineage>
        <taxon>Bacteria</taxon>
        <taxon>Pseudomonadati</taxon>
        <taxon>Pseudomonadota</taxon>
        <taxon>Alphaproteobacteria</taxon>
        <taxon>Sphingomonadales</taxon>
        <taxon>Sphingomonadaceae</taxon>
        <taxon>Sphingomonas</taxon>
    </lineage>
</organism>